<name>A0A7S1PGR0_9EUKA</name>
<evidence type="ECO:0000256" key="1">
    <source>
        <dbReference type="ARBA" id="ARBA00009054"/>
    </source>
</evidence>
<protein>
    <recommendedName>
        <fullName evidence="6">GrpE protein homolog</fullName>
    </recommendedName>
</protein>
<dbReference type="SUPFAM" id="SSF58014">
    <property type="entry name" value="Coiled-coil domain of nucleotide exchange factor GrpE"/>
    <property type="match status" value="1"/>
</dbReference>
<dbReference type="InterPro" id="IPR000740">
    <property type="entry name" value="GrpE"/>
</dbReference>
<dbReference type="InterPro" id="IPR013805">
    <property type="entry name" value="GrpE_CC"/>
</dbReference>
<dbReference type="HAMAP" id="MF_01151">
    <property type="entry name" value="GrpE"/>
    <property type="match status" value="1"/>
</dbReference>
<dbReference type="Gene3D" id="2.30.22.10">
    <property type="entry name" value="Head domain of nucleotide exchange factor GrpE"/>
    <property type="match status" value="1"/>
</dbReference>
<evidence type="ECO:0008006" key="6">
    <source>
        <dbReference type="Google" id="ProtNLM"/>
    </source>
</evidence>
<gene>
    <name evidence="5" type="ORF">PCOS0759_LOCUS2962</name>
</gene>
<dbReference type="PANTHER" id="PTHR21237:SF23">
    <property type="entry name" value="GRPE PROTEIN HOMOLOG, MITOCHONDRIAL"/>
    <property type="match status" value="1"/>
</dbReference>
<evidence type="ECO:0000256" key="3">
    <source>
        <dbReference type="RuleBase" id="RU004478"/>
    </source>
</evidence>
<dbReference type="AlphaFoldDB" id="A0A7S1PGR0"/>
<evidence type="ECO:0000313" key="5">
    <source>
        <dbReference type="EMBL" id="CAD9079722.1"/>
    </source>
</evidence>
<dbReference type="Pfam" id="PF01025">
    <property type="entry name" value="GrpE"/>
    <property type="match status" value="1"/>
</dbReference>
<dbReference type="EMBL" id="HBGD01003588">
    <property type="protein sequence ID" value="CAD9079722.1"/>
    <property type="molecule type" value="Transcribed_RNA"/>
</dbReference>
<keyword evidence="2" id="KW-0143">Chaperone</keyword>
<organism evidence="5">
    <name type="scientific">Percolomonas cosmopolitus</name>
    <dbReference type="NCBI Taxonomy" id="63605"/>
    <lineage>
        <taxon>Eukaryota</taxon>
        <taxon>Discoba</taxon>
        <taxon>Heterolobosea</taxon>
        <taxon>Tetramitia</taxon>
        <taxon>Eutetramitia</taxon>
        <taxon>Percolomonadidae</taxon>
        <taxon>Percolomonas</taxon>
    </lineage>
</organism>
<dbReference type="PRINTS" id="PR00773">
    <property type="entry name" value="GRPEPROTEIN"/>
</dbReference>
<dbReference type="PANTHER" id="PTHR21237">
    <property type="entry name" value="GRPE PROTEIN"/>
    <property type="match status" value="1"/>
</dbReference>
<accession>A0A7S1PGR0</accession>
<proteinExistence type="inferred from homology"/>
<dbReference type="GO" id="GO:0042803">
    <property type="term" value="F:protein homodimerization activity"/>
    <property type="evidence" value="ECO:0007669"/>
    <property type="project" value="InterPro"/>
</dbReference>
<dbReference type="Gene3D" id="3.90.20.20">
    <property type="match status" value="1"/>
</dbReference>
<dbReference type="GO" id="GO:0051082">
    <property type="term" value="F:unfolded protein binding"/>
    <property type="evidence" value="ECO:0007669"/>
    <property type="project" value="TreeGrafter"/>
</dbReference>
<feature type="region of interest" description="Disordered" evidence="4">
    <location>
        <begin position="62"/>
        <end position="101"/>
    </location>
</feature>
<evidence type="ECO:0000256" key="4">
    <source>
        <dbReference type="SAM" id="MobiDB-lite"/>
    </source>
</evidence>
<dbReference type="SUPFAM" id="SSF51064">
    <property type="entry name" value="Head domain of nucleotide exchange factor GrpE"/>
    <property type="match status" value="1"/>
</dbReference>
<comment type="similarity">
    <text evidence="1 3">Belongs to the GrpE family.</text>
</comment>
<dbReference type="GO" id="GO:0051087">
    <property type="term" value="F:protein-folding chaperone binding"/>
    <property type="evidence" value="ECO:0007669"/>
    <property type="project" value="InterPro"/>
</dbReference>
<dbReference type="GO" id="GO:0006457">
    <property type="term" value="P:protein folding"/>
    <property type="evidence" value="ECO:0007669"/>
    <property type="project" value="InterPro"/>
</dbReference>
<reference evidence="5" key="1">
    <citation type="submission" date="2021-01" db="EMBL/GenBank/DDBJ databases">
        <authorList>
            <person name="Corre E."/>
            <person name="Pelletier E."/>
            <person name="Niang G."/>
            <person name="Scheremetjew M."/>
            <person name="Finn R."/>
            <person name="Kale V."/>
            <person name="Holt S."/>
            <person name="Cochrane G."/>
            <person name="Meng A."/>
            <person name="Brown T."/>
            <person name="Cohen L."/>
        </authorList>
    </citation>
    <scope>NUCLEOTIDE SEQUENCE</scope>
    <source>
        <strain evidence="5">WS</strain>
    </source>
</reference>
<sequence>MLGKTSKFLSKQISRRGIPNSNFFAPVFAAQNSSTFSSHAHNANTMFMLNALMNNSLRFYSGETGEKSEKSSETQNQESTEQNEEQNTQNEETPLSEEEKKIVSLSEELGKVKDSYARCLADQENTRRIARQDVDNAKEYSVTKFAKNMLDVVDNLDRALSVMHPEDLEKFMSYFQEHHDEDLKKKASQMKSIVTGVQLTRKVMMKALESHGITQIPDSTAQKFDPEYHEALMKQPVSDEDKDKVGHVAHVINQGFTIKDRVLRPAKVVVFVDPDAE</sequence>
<feature type="compositionally biased region" description="Low complexity" evidence="4">
    <location>
        <begin position="73"/>
        <end position="93"/>
    </location>
</feature>
<dbReference type="InterPro" id="IPR009012">
    <property type="entry name" value="GrpE_head"/>
</dbReference>
<evidence type="ECO:0000256" key="2">
    <source>
        <dbReference type="ARBA" id="ARBA00023186"/>
    </source>
</evidence>
<dbReference type="GO" id="GO:0000774">
    <property type="term" value="F:adenyl-nucleotide exchange factor activity"/>
    <property type="evidence" value="ECO:0007669"/>
    <property type="project" value="InterPro"/>
</dbReference>
<dbReference type="CDD" id="cd00446">
    <property type="entry name" value="GrpE"/>
    <property type="match status" value="1"/>
</dbReference>